<protein>
    <submittedName>
        <fullName evidence="1">Uncharacterized protein</fullName>
    </submittedName>
</protein>
<dbReference type="EMBL" id="GGEC01072916">
    <property type="protein sequence ID" value="MBX53400.1"/>
    <property type="molecule type" value="Transcribed_RNA"/>
</dbReference>
<proteinExistence type="predicted"/>
<accession>A0A2P2PF88</accession>
<organism evidence="1">
    <name type="scientific">Rhizophora mucronata</name>
    <name type="common">Asiatic mangrove</name>
    <dbReference type="NCBI Taxonomy" id="61149"/>
    <lineage>
        <taxon>Eukaryota</taxon>
        <taxon>Viridiplantae</taxon>
        <taxon>Streptophyta</taxon>
        <taxon>Embryophyta</taxon>
        <taxon>Tracheophyta</taxon>
        <taxon>Spermatophyta</taxon>
        <taxon>Magnoliopsida</taxon>
        <taxon>eudicotyledons</taxon>
        <taxon>Gunneridae</taxon>
        <taxon>Pentapetalae</taxon>
        <taxon>rosids</taxon>
        <taxon>fabids</taxon>
        <taxon>Malpighiales</taxon>
        <taxon>Rhizophoraceae</taxon>
        <taxon>Rhizophora</taxon>
    </lineage>
</organism>
<sequence length="21" mass="2522">MKTYLKRAIRVNVQKMKESTP</sequence>
<evidence type="ECO:0000313" key="1">
    <source>
        <dbReference type="EMBL" id="MBX53400.1"/>
    </source>
</evidence>
<name>A0A2P2PF88_RHIMU</name>
<reference evidence="1" key="1">
    <citation type="submission" date="2018-02" db="EMBL/GenBank/DDBJ databases">
        <title>Rhizophora mucronata_Transcriptome.</title>
        <authorList>
            <person name="Meera S.P."/>
            <person name="Sreeshan A."/>
            <person name="Augustine A."/>
        </authorList>
    </citation>
    <scope>NUCLEOTIDE SEQUENCE</scope>
    <source>
        <tissue evidence="1">Leaf</tissue>
    </source>
</reference>
<dbReference type="AlphaFoldDB" id="A0A2P2PF88"/>